<gene>
    <name evidence="2" type="ORF">EYF80_055981</name>
</gene>
<sequence>MGGRSSSFSCLSTVCCCSWMPSSCGCLRGVSSSSFTSSARFAGSPSRSAPSCSSSSFWVLERISCSSGDMKYGLSEEPSFLSKSSPFFNDGTASPTARILPEKKKKEKMPAQKRREDPDDLDHGQDERAKGQGARVVSRTMRKTTNREHNNNNKPRINNKSQTQQEQSSLSPKGPAQRGEDGVGGDVFGLLEGPVIRGEGPGQRDLAQGRHEVGAPEEEKDVVELEQDEVSVVERLPAVEGKQALGIRALSCDVSLEYSQSELLNTLYTCSLEVDRKLGRAVKEVESTEGGRCPKRRIHSSDGPVRDHHGQEDEGQQRVEQG</sequence>
<feature type="compositionally biased region" description="Polar residues" evidence="1">
    <location>
        <begin position="161"/>
        <end position="171"/>
    </location>
</feature>
<feature type="compositionally biased region" description="Basic and acidic residues" evidence="1">
    <location>
        <begin position="304"/>
        <end position="322"/>
    </location>
</feature>
<protein>
    <submittedName>
        <fullName evidence="2">Uncharacterized protein</fullName>
    </submittedName>
</protein>
<reference evidence="2 3" key="1">
    <citation type="submission" date="2019-03" db="EMBL/GenBank/DDBJ databases">
        <title>First draft genome of Liparis tanakae, snailfish: a comprehensive survey of snailfish specific genes.</title>
        <authorList>
            <person name="Kim W."/>
            <person name="Song I."/>
            <person name="Jeong J.-H."/>
            <person name="Kim D."/>
            <person name="Kim S."/>
            <person name="Ryu S."/>
            <person name="Song J.Y."/>
            <person name="Lee S.K."/>
        </authorList>
    </citation>
    <scope>NUCLEOTIDE SEQUENCE [LARGE SCALE GENOMIC DNA]</scope>
    <source>
        <tissue evidence="2">Muscle</tissue>
    </source>
</reference>
<dbReference type="OrthoDB" id="8938839at2759"/>
<evidence type="ECO:0000256" key="1">
    <source>
        <dbReference type="SAM" id="MobiDB-lite"/>
    </source>
</evidence>
<dbReference type="Proteomes" id="UP000314294">
    <property type="component" value="Unassembled WGS sequence"/>
</dbReference>
<keyword evidence="3" id="KW-1185">Reference proteome</keyword>
<comment type="caution">
    <text evidence="2">The sequence shown here is derived from an EMBL/GenBank/DDBJ whole genome shotgun (WGS) entry which is preliminary data.</text>
</comment>
<accession>A0A4Z2EYL3</accession>
<evidence type="ECO:0000313" key="2">
    <source>
        <dbReference type="EMBL" id="TNN33858.1"/>
    </source>
</evidence>
<organism evidence="2 3">
    <name type="scientific">Liparis tanakae</name>
    <name type="common">Tanaka's snailfish</name>
    <dbReference type="NCBI Taxonomy" id="230148"/>
    <lineage>
        <taxon>Eukaryota</taxon>
        <taxon>Metazoa</taxon>
        <taxon>Chordata</taxon>
        <taxon>Craniata</taxon>
        <taxon>Vertebrata</taxon>
        <taxon>Euteleostomi</taxon>
        <taxon>Actinopterygii</taxon>
        <taxon>Neopterygii</taxon>
        <taxon>Teleostei</taxon>
        <taxon>Neoteleostei</taxon>
        <taxon>Acanthomorphata</taxon>
        <taxon>Eupercaria</taxon>
        <taxon>Perciformes</taxon>
        <taxon>Cottioidei</taxon>
        <taxon>Cottales</taxon>
        <taxon>Liparidae</taxon>
        <taxon>Liparis</taxon>
    </lineage>
</organism>
<dbReference type="AlphaFoldDB" id="A0A4Z2EYL3"/>
<feature type="region of interest" description="Disordered" evidence="1">
    <location>
        <begin position="283"/>
        <end position="322"/>
    </location>
</feature>
<dbReference type="PROSITE" id="PS51257">
    <property type="entry name" value="PROKAR_LIPOPROTEIN"/>
    <property type="match status" value="1"/>
</dbReference>
<evidence type="ECO:0000313" key="3">
    <source>
        <dbReference type="Proteomes" id="UP000314294"/>
    </source>
</evidence>
<proteinExistence type="predicted"/>
<feature type="compositionally biased region" description="Basic and acidic residues" evidence="1">
    <location>
        <begin position="100"/>
        <end position="130"/>
    </location>
</feature>
<feature type="compositionally biased region" description="Polar residues" evidence="1">
    <location>
        <begin position="83"/>
        <end position="95"/>
    </location>
</feature>
<feature type="compositionally biased region" description="Acidic residues" evidence="1">
    <location>
        <begin position="215"/>
        <end position="225"/>
    </location>
</feature>
<dbReference type="EMBL" id="SRLO01002111">
    <property type="protein sequence ID" value="TNN33858.1"/>
    <property type="molecule type" value="Genomic_DNA"/>
</dbReference>
<feature type="region of interest" description="Disordered" evidence="1">
    <location>
        <begin position="83"/>
        <end position="225"/>
    </location>
</feature>
<name>A0A4Z2EYL3_9TELE</name>